<evidence type="ECO:0000256" key="4">
    <source>
        <dbReference type="ARBA" id="ARBA00022685"/>
    </source>
</evidence>
<dbReference type="InterPro" id="IPR001839">
    <property type="entry name" value="TGF-b_C"/>
</dbReference>
<keyword evidence="12" id="KW-1185">Reference proteome</keyword>
<dbReference type="OrthoDB" id="5948587at2759"/>
<evidence type="ECO:0000259" key="10">
    <source>
        <dbReference type="PROSITE" id="PS51362"/>
    </source>
</evidence>
<dbReference type="OMA" id="QADAPFE"/>
<dbReference type="PANTHER" id="PTHR11848">
    <property type="entry name" value="TGF-BETA FAMILY"/>
    <property type="match status" value="1"/>
</dbReference>
<name>A0A087SWE6_STEMI</name>
<feature type="non-terminal residue" evidence="11">
    <location>
        <position position="400"/>
    </location>
</feature>
<dbReference type="EMBL" id="KK112252">
    <property type="protein sequence ID" value="KFM57185.1"/>
    <property type="molecule type" value="Genomic_DNA"/>
</dbReference>
<feature type="signal peptide" evidence="9">
    <location>
        <begin position="1"/>
        <end position="19"/>
    </location>
</feature>
<protein>
    <submittedName>
        <fullName evidence="11">Growth/differentiation factor 8</fullName>
    </submittedName>
</protein>
<dbReference type="STRING" id="407821.A0A087SWE6"/>
<dbReference type="InterPro" id="IPR017948">
    <property type="entry name" value="TGFb_CS"/>
</dbReference>
<proteinExistence type="inferred from homology"/>
<keyword evidence="3" id="KW-0964">Secreted</keyword>
<dbReference type="PROSITE" id="PS51362">
    <property type="entry name" value="TGF_BETA_2"/>
    <property type="match status" value="1"/>
</dbReference>
<dbReference type="FunFam" id="2.10.90.10:FF:000006">
    <property type="entry name" value="growth/differentiation factor 8"/>
    <property type="match status" value="1"/>
</dbReference>
<feature type="chain" id="PRO_5001829174" evidence="9">
    <location>
        <begin position="20"/>
        <end position="400"/>
    </location>
</feature>
<organism evidence="11 12">
    <name type="scientific">Stegodyphus mimosarum</name>
    <name type="common">African social velvet spider</name>
    <dbReference type="NCBI Taxonomy" id="407821"/>
    <lineage>
        <taxon>Eukaryota</taxon>
        <taxon>Metazoa</taxon>
        <taxon>Ecdysozoa</taxon>
        <taxon>Arthropoda</taxon>
        <taxon>Chelicerata</taxon>
        <taxon>Arachnida</taxon>
        <taxon>Araneae</taxon>
        <taxon>Araneomorphae</taxon>
        <taxon>Entelegynae</taxon>
        <taxon>Eresoidea</taxon>
        <taxon>Eresidae</taxon>
        <taxon>Stegodyphus</taxon>
    </lineage>
</organism>
<comment type="subcellular location">
    <subcellularLocation>
        <location evidence="1">Secreted</location>
    </subcellularLocation>
</comment>
<accession>A0A087SWE6</accession>
<dbReference type="GO" id="GO:0005615">
    <property type="term" value="C:extracellular space"/>
    <property type="evidence" value="ECO:0007669"/>
    <property type="project" value="TreeGrafter"/>
</dbReference>
<dbReference type="Pfam" id="PF00019">
    <property type="entry name" value="TGF_beta"/>
    <property type="match status" value="1"/>
</dbReference>
<dbReference type="InterPro" id="IPR001111">
    <property type="entry name" value="TGF-b_propeptide"/>
</dbReference>
<dbReference type="GO" id="GO:0008083">
    <property type="term" value="F:growth factor activity"/>
    <property type="evidence" value="ECO:0007669"/>
    <property type="project" value="UniProtKB-KW"/>
</dbReference>
<dbReference type="AlphaFoldDB" id="A0A087SWE6"/>
<keyword evidence="4" id="KW-0165">Cleavage on pair of basic residues</keyword>
<evidence type="ECO:0000256" key="8">
    <source>
        <dbReference type="RuleBase" id="RU000354"/>
    </source>
</evidence>
<keyword evidence="5 9" id="KW-0732">Signal</keyword>
<comment type="similarity">
    <text evidence="2 8">Belongs to the TGF-beta family.</text>
</comment>
<dbReference type="PRINTS" id="PR00669">
    <property type="entry name" value="INHIBINA"/>
</dbReference>
<dbReference type="Gene3D" id="2.60.120.970">
    <property type="match status" value="1"/>
</dbReference>
<dbReference type="PROSITE" id="PS00250">
    <property type="entry name" value="TGF_BETA_1"/>
    <property type="match status" value="1"/>
</dbReference>
<evidence type="ECO:0000313" key="11">
    <source>
        <dbReference type="EMBL" id="KFM57185.1"/>
    </source>
</evidence>
<dbReference type="PANTHER" id="PTHR11848:SF262">
    <property type="entry name" value="LD29161P"/>
    <property type="match status" value="1"/>
</dbReference>
<dbReference type="SMART" id="SM00204">
    <property type="entry name" value="TGFB"/>
    <property type="match status" value="1"/>
</dbReference>
<feature type="domain" description="TGF-beta family profile" evidence="10">
    <location>
        <begin position="285"/>
        <end position="400"/>
    </location>
</feature>
<dbReference type="InterPro" id="IPR029034">
    <property type="entry name" value="Cystine-knot_cytokine"/>
</dbReference>
<gene>
    <name evidence="11" type="ORF">X975_01988</name>
</gene>
<evidence type="ECO:0000256" key="5">
    <source>
        <dbReference type="ARBA" id="ARBA00022729"/>
    </source>
</evidence>
<dbReference type="Proteomes" id="UP000054359">
    <property type="component" value="Unassembled WGS sequence"/>
</dbReference>
<keyword evidence="7" id="KW-1015">Disulfide bond</keyword>
<reference evidence="11 12" key="1">
    <citation type="submission" date="2013-11" db="EMBL/GenBank/DDBJ databases">
        <title>Genome sequencing of Stegodyphus mimosarum.</title>
        <authorList>
            <person name="Bechsgaard J."/>
        </authorList>
    </citation>
    <scope>NUCLEOTIDE SEQUENCE [LARGE SCALE GENOMIC DNA]</scope>
</reference>
<dbReference type="Pfam" id="PF00688">
    <property type="entry name" value="TGFb_propeptide"/>
    <property type="match status" value="1"/>
</dbReference>
<keyword evidence="6 8" id="KW-0339">Growth factor</keyword>
<dbReference type="Gene3D" id="2.10.90.10">
    <property type="entry name" value="Cystine-knot cytokines"/>
    <property type="match status" value="1"/>
</dbReference>
<evidence type="ECO:0000256" key="9">
    <source>
        <dbReference type="SAM" id="SignalP"/>
    </source>
</evidence>
<evidence type="ECO:0000256" key="2">
    <source>
        <dbReference type="ARBA" id="ARBA00006656"/>
    </source>
</evidence>
<evidence type="ECO:0000313" key="12">
    <source>
        <dbReference type="Proteomes" id="UP000054359"/>
    </source>
</evidence>
<evidence type="ECO:0000256" key="3">
    <source>
        <dbReference type="ARBA" id="ARBA00022525"/>
    </source>
</evidence>
<dbReference type="InterPro" id="IPR015615">
    <property type="entry name" value="TGF-beta-rel"/>
</dbReference>
<evidence type="ECO:0000256" key="1">
    <source>
        <dbReference type="ARBA" id="ARBA00004613"/>
    </source>
</evidence>
<evidence type="ECO:0000256" key="6">
    <source>
        <dbReference type="ARBA" id="ARBA00023030"/>
    </source>
</evidence>
<dbReference type="SUPFAM" id="SSF57501">
    <property type="entry name" value="Cystine-knot cytokines"/>
    <property type="match status" value="1"/>
</dbReference>
<sequence>MAVSFRISKWLLFATHVLSVVFPCVRNTSLYAHHMSEDLLDQDVQEWDREEEENPISEERTSNCSRCIEKEERRAMRIQTIKNQILTQLGMREAPNVTQKDLPHIPPLDNLLDNYNMQADSPTFVPGPEYGDEDDFYITAEKVLAFAQTPPEPIDVDSGDKQLYFKLSTSLRNAQIQNAHLWVYIRPTRHVLHRNITLYEISRSSFGQAEFIQIRKKSIDKKNKRGNWLVFDVKKTVTNWLKHPKENFGFALHSSGSDIQRLIVTPEENCTENLPFMEIKVEKQRHRRSKRMIGLNCEENADEVRCCRYPLTVDFEEFGWDWIIAPKRYEANYCSGECPYVFLQKYPHTHLVQQANPQGSAGPCCAPRKMSSISMLYFDADFNIIYGMLPGMVVDRCGCS</sequence>
<evidence type="ECO:0000256" key="7">
    <source>
        <dbReference type="ARBA" id="ARBA00023157"/>
    </source>
</evidence>
<dbReference type="GO" id="GO:0005125">
    <property type="term" value="F:cytokine activity"/>
    <property type="evidence" value="ECO:0007669"/>
    <property type="project" value="TreeGrafter"/>
</dbReference>